<dbReference type="PROSITE" id="PS50158">
    <property type="entry name" value="ZF_CCHC"/>
    <property type="match status" value="3"/>
</dbReference>
<dbReference type="Proteomes" id="UP000187406">
    <property type="component" value="Unassembled WGS sequence"/>
</dbReference>
<feature type="domain" description="CCHC-type" evidence="3">
    <location>
        <begin position="83"/>
        <end position="97"/>
    </location>
</feature>
<evidence type="ECO:0000313" key="5">
    <source>
        <dbReference type="Proteomes" id="UP000187406"/>
    </source>
</evidence>
<feature type="domain" description="CCHC-type" evidence="3">
    <location>
        <begin position="38"/>
        <end position="51"/>
    </location>
</feature>
<feature type="domain" description="CCHC-type" evidence="3">
    <location>
        <begin position="18"/>
        <end position="31"/>
    </location>
</feature>
<dbReference type="Gene3D" id="4.10.60.10">
    <property type="entry name" value="Zinc finger, CCHC-type"/>
    <property type="match status" value="2"/>
</dbReference>
<keyword evidence="1" id="KW-0862">Zinc</keyword>
<dbReference type="InParanoid" id="A0A1Q3BIB4"/>
<name>A0A1Q3BIB4_CEPFO</name>
<protein>
    <submittedName>
        <fullName evidence="4">Zf-CCHC domain-containing protein</fullName>
    </submittedName>
</protein>
<dbReference type="SUPFAM" id="SSF57756">
    <property type="entry name" value="Retrovirus zinc finger-like domains"/>
    <property type="match status" value="2"/>
</dbReference>
<keyword evidence="1" id="KW-0863">Zinc-finger</keyword>
<gene>
    <name evidence="4" type="ORF">CFOL_v3_11119</name>
</gene>
<feature type="region of interest" description="Disordered" evidence="2">
    <location>
        <begin position="97"/>
        <end position="123"/>
    </location>
</feature>
<evidence type="ECO:0000256" key="2">
    <source>
        <dbReference type="SAM" id="MobiDB-lite"/>
    </source>
</evidence>
<dbReference type="GO" id="GO:0003676">
    <property type="term" value="F:nucleic acid binding"/>
    <property type="evidence" value="ECO:0007669"/>
    <property type="project" value="InterPro"/>
</dbReference>
<keyword evidence="5" id="KW-1185">Reference proteome</keyword>
<dbReference type="GO" id="GO:0008270">
    <property type="term" value="F:zinc ion binding"/>
    <property type="evidence" value="ECO:0007669"/>
    <property type="project" value="UniProtKB-KW"/>
</dbReference>
<dbReference type="EMBL" id="BDDD01000572">
    <property type="protein sequence ID" value="GAV67614.1"/>
    <property type="molecule type" value="Genomic_DNA"/>
</dbReference>
<evidence type="ECO:0000313" key="4">
    <source>
        <dbReference type="EMBL" id="GAV67614.1"/>
    </source>
</evidence>
<comment type="caution">
    <text evidence="4">The sequence shown here is derived from an EMBL/GenBank/DDBJ whole genome shotgun (WGS) entry which is preliminary data.</text>
</comment>
<dbReference type="OrthoDB" id="9386882at2759"/>
<dbReference type="SMART" id="SM00343">
    <property type="entry name" value="ZnF_C2HC"/>
    <property type="match status" value="4"/>
</dbReference>
<sequence>MAARGTPGQGSKVEPGNCFHCGRAGHLQKDCWKLNGLCLRCGASSHMKRDCWRGQETMATGPCLHCGRKSHGVEECWLKNGSCMKCGAPDHSRKDCPTRQVTMPTGPVSNSGAAAGPSERKGTRKGIMKGKVFHSYLRVYFCYRNYTVLLMIESVSN</sequence>
<evidence type="ECO:0000256" key="1">
    <source>
        <dbReference type="PROSITE-ProRule" id="PRU00047"/>
    </source>
</evidence>
<keyword evidence="1" id="KW-0479">Metal-binding</keyword>
<feature type="compositionally biased region" description="Polar residues" evidence="2">
    <location>
        <begin position="99"/>
        <end position="112"/>
    </location>
</feature>
<proteinExistence type="predicted"/>
<dbReference type="Pfam" id="PF00098">
    <property type="entry name" value="zf-CCHC"/>
    <property type="match status" value="2"/>
</dbReference>
<dbReference type="InterPro" id="IPR001878">
    <property type="entry name" value="Znf_CCHC"/>
</dbReference>
<dbReference type="AlphaFoldDB" id="A0A1Q3BIB4"/>
<dbReference type="InterPro" id="IPR036875">
    <property type="entry name" value="Znf_CCHC_sf"/>
</dbReference>
<reference evidence="5" key="1">
    <citation type="submission" date="2016-04" db="EMBL/GenBank/DDBJ databases">
        <title>Cephalotus genome sequencing.</title>
        <authorList>
            <person name="Fukushima K."/>
            <person name="Hasebe M."/>
            <person name="Fang X."/>
        </authorList>
    </citation>
    <scope>NUCLEOTIDE SEQUENCE [LARGE SCALE GENOMIC DNA]</scope>
    <source>
        <strain evidence="5">cv. St1</strain>
    </source>
</reference>
<organism evidence="4 5">
    <name type="scientific">Cephalotus follicularis</name>
    <name type="common">Albany pitcher plant</name>
    <dbReference type="NCBI Taxonomy" id="3775"/>
    <lineage>
        <taxon>Eukaryota</taxon>
        <taxon>Viridiplantae</taxon>
        <taxon>Streptophyta</taxon>
        <taxon>Embryophyta</taxon>
        <taxon>Tracheophyta</taxon>
        <taxon>Spermatophyta</taxon>
        <taxon>Magnoliopsida</taxon>
        <taxon>eudicotyledons</taxon>
        <taxon>Gunneridae</taxon>
        <taxon>Pentapetalae</taxon>
        <taxon>rosids</taxon>
        <taxon>fabids</taxon>
        <taxon>Oxalidales</taxon>
        <taxon>Cephalotaceae</taxon>
        <taxon>Cephalotus</taxon>
    </lineage>
</organism>
<accession>A0A1Q3BIB4</accession>
<evidence type="ECO:0000259" key="3">
    <source>
        <dbReference type="PROSITE" id="PS50158"/>
    </source>
</evidence>